<gene>
    <name evidence="2" type="ORF">CAOG_007510</name>
</gene>
<sequence>MLIVLTDAHKEHLSFLTTVDASVVAEFANLAVEFVRVGINPKLYNAAAQKLGIAPDAIRNAVEGLMYLLVESAKLMTTEIDFHDSILTLGFSEELRQQLLQLYLDNRKEIRLILSEMTINVPSYHNLEWRLDVQLASRSLRRQTDPIVLLKLETRTQEVQQQFLQTDPAGLVHLTSVLDAALSELKSAHTRRILRNIK</sequence>
<dbReference type="InterPro" id="IPR017920">
    <property type="entry name" value="COMM"/>
</dbReference>
<proteinExistence type="predicted"/>
<protein>
    <submittedName>
        <fullName evidence="2">COBW domain-containing protein</fullName>
    </submittedName>
</protein>
<dbReference type="Pfam" id="PF07258">
    <property type="entry name" value="COMM_domain"/>
    <property type="match status" value="1"/>
</dbReference>
<feature type="domain" description="COMM" evidence="1">
    <location>
        <begin position="123"/>
        <end position="189"/>
    </location>
</feature>
<dbReference type="InterPro" id="IPR037354">
    <property type="entry name" value="Commd2"/>
</dbReference>
<dbReference type="STRING" id="595528.A0A0D2X516"/>
<dbReference type="Proteomes" id="UP000008743">
    <property type="component" value="Unassembled WGS sequence"/>
</dbReference>
<evidence type="ECO:0000313" key="3">
    <source>
        <dbReference type="Proteomes" id="UP000008743"/>
    </source>
</evidence>
<dbReference type="PROSITE" id="PS51269">
    <property type="entry name" value="COMM"/>
    <property type="match status" value="1"/>
</dbReference>
<reference evidence="3" key="1">
    <citation type="submission" date="2011-02" db="EMBL/GenBank/DDBJ databases">
        <title>The Genome Sequence of Capsaspora owczarzaki ATCC 30864.</title>
        <authorList>
            <person name="Russ C."/>
            <person name="Cuomo C."/>
            <person name="Burger G."/>
            <person name="Gray M.W."/>
            <person name="Holland P.W.H."/>
            <person name="King N."/>
            <person name="Lang F.B.F."/>
            <person name="Roger A.J."/>
            <person name="Ruiz-Trillo I."/>
            <person name="Young S.K."/>
            <person name="Zeng Q."/>
            <person name="Gargeya S."/>
            <person name="Alvarado L."/>
            <person name="Berlin A."/>
            <person name="Chapman S.B."/>
            <person name="Chen Z."/>
            <person name="Freedman E."/>
            <person name="Gellesch M."/>
            <person name="Goldberg J."/>
            <person name="Griggs A."/>
            <person name="Gujja S."/>
            <person name="Heilman E."/>
            <person name="Heiman D."/>
            <person name="Howarth C."/>
            <person name="Mehta T."/>
            <person name="Neiman D."/>
            <person name="Pearson M."/>
            <person name="Roberts A."/>
            <person name="Saif S."/>
            <person name="Shea T."/>
            <person name="Shenoy N."/>
            <person name="Sisk P."/>
            <person name="Stolte C."/>
            <person name="Sykes S."/>
            <person name="White J."/>
            <person name="Yandava C."/>
            <person name="Haas B."/>
            <person name="Nusbaum C."/>
            <person name="Birren B."/>
        </authorList>
    </citation>
    <scope>NUCLEOTIDE SEQUENCE</scope>
    <source>
        <strain evidence="3">ATCC 30864</strain>
    </source>
</reference>
<organism evidence="2 3">
    <name type="scientific">Capsaspora owczarzaki (strain ATCC 30864)</name>
    <dbReference type="NCBI Taxonomy" id="595528"/>
    <lineage>
        <taxon>Eukaryota</taxon>
        <taxon>Filasterea</taxon>
        <taxon>Capsaspora</taxon>
    </lineage>
</organism>
<dbReference type="PhylomeDB" id="A0A0D2X516"/>
<dbReference type="RefSeq" id="XP_004343384.1">
    <property type="nucleotide sequence ID" value="XM_004343334.2"/>
</dbReference>
<dbReference type="EMBL" id="KE346373">
    <property type="protein sequence ID" value="KJE97024.1"/>
    <property type="molecule type" value="Genomic_DNA"/>
</dbReference>
<dbReference type="OMA" id="NGDHNTQ"/>
<dbReference type="AlphaFoldDB" id="A0A0D2X516"/>
<accession>A0A0D2X516</accession>
<keyword evidence="3" id="KW-1185">Reference proteome</keyword>
<dbReference type="eggNOG" id="ENOG502QU0W">
    <property type="taxonomic scope" value="Eukaryota"/>
</dbReference>
<name>A0A0D2X516_CAPO3</name>
<evidence type="ECO:0000313" key="2">
    <source>
        <dbReference type="EMBL" id="KJE97024.1"/>
    </source>
</evidence>
<dbReference type="PANTHER" id="PTHR15857">
    <property type="entry name" value="COMM DOMAIN CONTAINING PROTEIN 2"/>
    <property type="match status" value="1"/>
</dbReference>
<evidence type="ECO:0000259" key="1">
    <source>
        <dbReference type="PROSITE" id="PS51269"/>
    </source>
</evidence>
<dbReference type="PANTHER" id="PTHR15857:SF0">
    <property type="entry name" value="COMM DOMAIN-CONTAINING PROTEIN 2"/>
    <property type="match status" value="1"/>
</dbReference>
<dbReference type="InParanoid" id="A0A0D2X516"/>
<dbReference type="CDD" id="cd04750">
    <property type="entry name" value="Commd2"/>
    <property type="match status" value="1"/>
</dbReference>
<dbReference type="OrthoDB" id="10257479at2759"/>